<protein>
    <submittedName>
        <fullName evidence="2">P-loop containing nucleoside triphosphate hydrolase protein</fullName>
    </submittedName>
</protein>
<dbReference type="PANTHER" id="PTHR46411">
    <property type="entry name" value="FAMILY ATPASE, PUTATIVE-RELATED"/>
    <property type="match status" value="1"/>
</dbReference>
<gene>
    <name evidence="2" type="ORF">QBC37DRAFT_370979</name>
</gene>
<dbReference type="InterPro" id="IPR003593">
    <property type="entry name" value="AAA+_ATPase"/>
</dbReference>
<reference evidence="2" key="2">
    <citation type="submission" date="2023-05" db="EMBL/GenBank/DDBJ databases">
        <authorList>
            <consortium name="Lawrence Berkeley National Laboratory"/>
            <person name="Steindorff A."/>
            <person name="Hensen N."/>
            <person name="Bonometti L."/>
            <person name="Westerberg I."/>
            <person name="Brannstrom I.O."/>
            <person name="Guillou S."/>
            <person name="Cros-Aarteil S."/>
            <person name="Calhoun S."/>
            <person name="Haridas S."/>
            <person name="Kuo A."/>
            <person name="Mondo S."/>
            <person name="Pangilinan J."/>
            <person name="Riley R."/>
            <person name="Labutti K."/>
            <person name="Andreopoulos B."/>
            <person name="Lipzen A."/>
            <person name="Chen C."/>
            <person name="Yanf M."/>
            <person name="Daum C."/>
            <person name="Ng V."/>
            <person name="Clum A."/>
            <person name="Ohm R."/>
            <person name="Martin F."/>
            <person name="Silar P."/>
            <person name="Natvig D."/>
            <person name="Lalanne C."/>
            <person name="Gautier V."/>
            <person name="Ament-Velasquez S.L."/>
            <person name="Kruys A."/>
            <person name="Hutchinson M.I."/>
            <person name="Powell A.J."/>
            <person name="Barry K."/>
            <person name="Miller A.N."/>
            <person name="Grigoriev I.V."/>
            <person name="Debuchy R."/>
            <person name="Gladieux P."/>
            <person name="Thoren M.H."/>
            <person name="Johannesson H."/>
        </authorList>
    </citation>
    <scope>NUCLEOTIDE SEQUENCE</scope>
    <source>
        <strain evidence="2">PSN293</strain>
    </source>
</reference>
<dbReference type="EMBL" id="MU858068">
    <property type="protein sequence ID" value="KAK4216478.1"/>
    <property type="molecule type" value="Genomic_DNA"/>
</dbReference>
<keyword evidence="2" id="KW-0378">Hydrolase</keyword>
<dbReference type="InterPro" id="IPR056599">
    <property type="entry name" value="AAA_lid_fung"/>
</dbReference>
<dbReference type="AlphaFoldDB" id="A0AAN6YDF9"/>
<feature type="domain" description="AAA+ ATPase" evidence="1">
    <location>
        <begin position="163"/>
        <end position="290"/>
    </location>
</feature>
<accession>A0AAN6YDF9</accession>
<dbReference type="PANTHER" id="PTHR46411:SF2">
    <property type="entry name" value="AAA+ ATPASE DOMAIN-CONTAINING PROTEIN"/>
    <property type="match status" value="1"/>
</dbReference>
<evidence type="ECO:0000259" key="1">
    <source>
        <dbReference type="SMART" id="SM00382"/>
    </source>
</evidence>
<evidence type="ECO:0000313" key="3">
    <source>
        <dbReference type="Proteomes" id="UP001301769"/>
    </source>
</evidence>
<dbReference type="Proteomes" id="UP001301769">
    <property type="component" value="Unassembled WGS sequence"/>
</dbReference>
<dbReference type="InterPro" id="IPR027417">
    <property type="entry name" value="P-loop_NTPase"/>
</dbReference>
<dbReference type="SMART" id="SM00382">
    <property type="entry name" value="AAA"/>
    <property type="match status" value="1"/>
</dbReference>
<evidence type="ECO:0000313" key="2">
    <source>
        <dbReference type="EMBL" id="KAK4216478.1"/>
    </source>
</evidence>
<comment type="caution">
    <text evidence="2">The sequence shown here is derived from an EMBL/GenBank/DDBJ whole genome shotgun (WGS) entry which is preliminary data.</text>
</comment>
<dbReference type="GO" id="GO:0016887">
    <property type="term" value="F:ATP hydrolysis activity"/>
    <property type="evidence" value="ECO:0007669"/>
    <property type="project" value="InterPro"/>
</dbReference>
<sequence length="535" mass="60671">MVDMDRGYFSVPSFWNLKQKDDPLRLPDTPVGHVPTKLDSVAQEWAFDDGSYWENRKATQVIGEETEKWQRMDRDHPPTQRDHLLLLPSRVFGFVFRTRKWACLQLGNGPDGARMLRKRKPRTIPWDDLELPDGHKNLVQSLIASSMEDTPIRNLQFDLIRAKGVIILLHGVPGVGKTSTAECTAEANNKPLFPITCGDLGTSPREVETRLQEAFQLAQLWNCVLLLDEADVFLAQRSEHDIQRNALVSVFLRLLEYYQGILFLTSNRVGVFDEAFKSRIHMALYHPPLDWDQTGRIWATHLAKLRSSGLFEFDHNEIIRYAKIHFNSQTEPGSHFGPVWNGRQIRNAFQSAVALAAYNHRGTDKIRLTTDEFEKVSKVSNQFNDYLWSIQGRTDSEKASTWGVRDDAWNQTGATRNNHGVQNLNRAMPTRNVPKDVWVMGQQGLSAAAAGPSYQISPPQQPLHPHPIMYGQGITGHPLQHGQQMTMPAQSTGFPDGYAQLGHQGQPQYSPLYQQPHLANYPLAGQAQPTNMPYR</sequence>
<dbReference type="Pfam" id="PF23232">
    <property type="entry name" value="AAA_lid_13"/>
    <property type="match status" value="1"/>
</dbReference>
<dbReference type="GO" id="GO:0005524">
    <property type="term" value="F:ATP binding"/>
    <property type="evidence" value="ECO:0007669"/>
    <property type="project" value="InterPro"/>
</dbReference>
<dbReference type="CDD" id="cd19481">
    <property type="entry name" value="RecA-like_protease"/>
    <property type="match status" value="1"/>
</dbReference>
<dbReference type="Pfam" id="PF00004">
    <property type="entry name" value="AAA"/>
    <property type="match status" value="1"/>
</dbReference>
<dbReference type="InterPro" id="IPR003959">
    <property type="entry name" value="ATPase_AAA_core"/>
</dbReference>
<name>A0AAN6YDF9_9PEZI</name>
<reference evidence="2" key="1">
    <citation type="journal article" date="2023" name="Mol. Phylogenet. Evol.">
        <title>Genome-scale phylogeny and comparative genomics of the fungal order Sordariales.</title>
        <authorList>
            <person name="Hensen N."/>
            <person name="Bonometti L."/>
            <person name="Westerberg I."/>
            <person name="Brannstrom I.O."/>
            <person name="Guillou S."/>
            <person name="Cros-Aarteil S."/>
            <person name="Calhoun S."/>
            <person name="Haridas S."/>
            <person name="Kuo A."/>
            <person name="Mondo S."/>
            <person name="Pangilinan J."/>
            <person name="Riley R."/>
            <person name="LaButti K."/>
            <person name="Andreopoulos B."/>
            <person name="Lipzen A."/>
            <person name="Chen C."/>
            <person name="Yan M."/>
            <person name="Daum C."/>
            <person name="Ng V."/>
            <person name="Clum A."/>
            <person name="Steindorff A."/>
            <person name="Ohm R.A."/>
            <person name="Martin F."/>
            <person name="Silar P."/>
            <person name="Natvig D.O."/>
            <person name="Lalanne C."/>
            <person name="Gautier V."/>
            <person name="Ament-Velasquez S.L."/>
            <person name="Kruys A."/>
            <person name="Hutchinson M.I."/>
            <person name="Powell A.J."/>
            <person name="Barry K."/>
            <person name="Miller A.N."/>
            <person name="Grigoriev I.V."/>
            <person name="Debuchy R."/>
            <person name="Gladieux P."/>
            <person name="Hiltunen Thoren M."/>
            <person name="Johannesson H."/>
        </authorList>
    </citation>
    <scope>NUCLEOTIDE SEQUENCE</scope>
    <source>
        <strain evidence="2">PSN293</strain>
    </source>
</reference>
<organism evidence="2 3">
    <name type="scientific">Rhypophila decipiens</name>
    <dbReference type="NCBI Taxonomy" id="261697"/>
    <lineage>
        <taxon>Eukaryota</taxon>
        <taxon>Fungi</taxon>
        <taxon>Dikarya</taxon>
        <taxon>Ascomycota</taxon>
        <taxon>Pezizomycotina</taxon>
        <taxon>Sordariomycetes</taxon>
        <taxon>Sordariomycetidae</taxon>
        <taxon>Sordariales</taxon>
        <taxon>Naviculisporaceae</taxon>
        <taxon>Rhypophila</taxon>
    </lineage>
</organism>
<proteinExistence type="predicted"/>
<dbReference type="SUPFAM" id="SSF52540">
    <property type="entry name" value="P-loop containing nucleoside triphosphate hydrolases"/>
    <property type="match status" value="1"/>
</dbReference>
<keyword evidence="3" id="KW-1185">Reference proteome</keyword>
<dbReference type="Gene3D" id="3.40.50.300">
    <property type="entry name" value="P-loop containing nucleotide triphosphate hydrolases"/>
    <property type="match status" value="1"/>
</dbReference>